<dbReference type="InterPro" id="IPR007891">
    <property type="entry name" value="CHASE3"/>
</dbReference>
<dbReference type="Pfam" id="PF05227">
    <property type="entry name" value="CHASE3"/>
    <property type="match status" value="1"/>
</dbReference>
<feature type="transmembrane region" description="Helical" evidence="9">
    <location>
        <begin position="191"/>
        <end position="217"/>
    </location>
</feature>
<dbReference type="OrthoDB" id="9810730at2"/>
<dbReference type="InterPro" id="IPR029016">
    <property type="entry name" value="GAF-like_dom_sf"/>
</dbReference>
<evidence type="ECO:0000256" key="6">
    <source>
        <dbReference type="ARBA" id="ARBA00023012"/>
    </source>
</evidence>
<dbReference type="CDD" id="cd00082">
    <property type="entry name" value="HisKA"/>
    <property type="match status" value="1"/>
</dbReference>
<dbReference type="PROSITE" id="PS50110">
    <property type="entry name" value="RESPONSE_REGULATORY"/>
    <property type="match status" value="1"/>
</dbReference>
<evidence type="ECO:0000256" key="7">
    <source>
        <dbReference type="PROSITE-ProRule" id="PRU00169"/>
    </source>
</evidence>
<evidence type="ECO:0000313" key="12">
    <source>
        <dbReference type="EMBL" id="EIJ42625.1"/>
    </source>
</evidence>
<evidence type="ECO:0000256" key="9">
    <source>
        <dbReference type="SAM" id="Phobius"/>
    </source>
</evidence>
<accession>I3CG82</accession>
<dbReference type="Gene3D" id="3.40.50.2300">
    <property type="match status" value="1"/>
</dbReference>
<evidence type="ECO:0000259" key="11">
    <source>
        <dbReference type="PROSITE" id="PS50110"/>
    </source>
</evidence>
<evidence type="ECO:0000313" key="13">
    <source>
        <dbReference type="Proteomes" id="UP000005744"/>
    </source>
</evidence>
<dbReference type="InterPro" id="IPR036890">
    <property type="entry name" value="HATPase_C_sf"/>
</dbReference>
<dbReference type="Pfam" id="PF02518">
    <property type="entry name" value="HATPase_c"/>
    <property type="match status" value="1"/>
</dbReference>
<feature type="transmembrane region" description="Helical" evidence="9">
    <location>
        <begin position="9"/>
        <end position="29"/>
    </location>
</feature>
<dbReference type="InterPro" id="IPR003018">
    <property type="entry name" value="GAF"/>
</dbReference>
<dbReference type="InterPro" id="IPR003594">
    <property type="entry name" value="HATPase_dom"/>
</dbReference>
<keyword evidence="13" id="KW-1185">Reference proteome</keyword>
<evidence type="ECO:0000259" key="10">
    <source>
        <dbReference type="PROSITE" id="PS50109"/>
    </source>
</evidence>
<evidence type="ECO:0000256" key="1">
    <source>
        <dbReference type="ARBA" id="ARBA00000085"/>
    </source>
</evidence>
<feature type="domain" description="Histidine kinase" evidence="10">
    <location>
        <begin position="458"/>
        <end position="690"/>
    </location>
</feature>
<gene>
    <name evidence="12" type="ORF">BegalDRAFT_1748</name>
</gene>
<dbReference type="Pfam" id="PF00512">
    <property type="entry name" value="HisKA"/>
    <property type="match status" value="1"/>
</dbReference>
<dbReference type="SMART" id="SM00387">
    <property type="entry name" value="HATPase_c"/>
    <property type="match status" value="1"/>
</dbReference>
<keyword evidence="4" id="KW-0808">Transferase</keyword>
<evidence type="ECO:0000256" key="3">
    <source>
        <dbReference type="ARBA" id="ARBA00022553"/>
    </source>
</evidence>
<dbReference type="CDD" id="cd16922">
    <property type="entry name" value="HATPase_EvgS-ArcB-TorS-like"/>
    <property type="match status" value="1"/>
</dbReference>
<evidence type="ECO:0000256" key="4">
    <source>
        <dbReference type="ARBA" id="ARBA00022679"/>
    </source>
</evidence>
<dbReference type="Gene3D" id="3.30.565.10">
    <property type="entry name" value="Histidine kinase-like ATPase, C-terminal domain"/>
    <property type="match status" value="1"/>
</dbReference>
<keyword evidence="9" id="KW-0472">Membrane</keyword>
<dbReference type="SUPFAM" id="SSF52172">
    <property type="entry name" value="CheY-like"/>
    <property type="match status" value="1"/>
</dbReference>
<dbReference type="Gene3D" id="3.30.450.40">
    <property type="match status" value="1"/>
</dbReference>
<dbReference type="eggNOG" id="COG4251">
    <property type="taxonomic scope" value="Bacteria"/>
</dbReference>
<dbReference type="SMART" id="SM00448">
    <property type="entry name" value="REC"/>
    <property type="match status" value="1"/>
</dbReference>
<name>I3CG82_9GAMM</name>
<keyword evidence="9" id="KW-0812">Transmembrane</keyword>
<dbReference type="InterPro" id="IPR036097">
    <property type="entry name" value="HisK_dim/P_sf"/>
</dbReference>
<dbReference type="HOGENOM" id="CLU_000445_127_2_6"/>
<dbReference type="STRING" id="395493.BegalDRAFT_1748"/>
<dbReference type="AlphaFoldDB" id="I3CG82"/>
<dbReference type="Pfam" id="PF13185">
    <property type="entry name" value="GAF_2"/>
    <property type="match status" value="1"/>
</dbReference>
<feature type="domain" description="Response regulatory" evidence="11">
    <location>
        <begin position="745"/>
        <end position="862"/>
    </location>
</feature>
<dbReference type="InterPro" id="IPR004358">
    <property type="entry name" value="Sig_transdc_His_kin-like_C"/>
</dbReference>
<dbReference type="SUPFAM" id="SSF55874">
    <property type="entry name" value="ATPase domain of HSP90 chaperone/DNA topoisomerase II/histidine kinase"/>
    <property type="match status" value="1"/>
</dbReference>
<feature type="modified residue" description="4-aspartylphosphate" evidence="7">
    <location>
        <position position="795"/>
    </location>
</feature>
<dbReference type="SUPFAM" id="SSF47384">
    <property type="entry name" value="Homodimeric domain of signal transducing histidine kinase"/>
    <property type="match status" value="1"/>
</dbReference>
<evidence type="ECO:0000256" key="5">
    <source>
        <dbReference type="ARBA" id="ARBA00022777"/>
    </source>
</evidence>
<keyword evidence="3 7" id="KW-0597">Phosphoprotein</keyword>
<proteinExistence type="predicted"/>
<dbReference type="SUPFAM" id="SSF55781">
    <property type="entry name" value="GAF domain-like"/>
    <property type="match status" value="1"/>
</dbReference>
<organism evidence="12 13">
    <name type="scientific">Beggiatoa alba B18LD</name>
    <dbReference type="NCBI Taxonomy" id="395493"/>
    <lineage>
        <taxon>Bacteria</taxon>
        <taxon>Pseudomonadati</taxon>
        <taxon>Pseudomonadota</taxon>
        <taxon>Gammaproteobacteria</taxon>
        <taxon>Thiotrichales</taxon>
        <taxon>Thiotrichaceae</taxon>
        <taxon>Beggiatoa</taxon>
    </lineage>
</organism>
<dbReference type="RefSeq" id="WP_002685727.1">
    <property type="nucleotide sequence ID" value="NZ_JH600070.1"/>
</dbReference>
<protein>
    <recommendedName>
        <fullName evidence="2">histidine kinase</fullName>
        <ecNumber evidence="2">2.7.13.3</ecNumber>
    </recommendedName>
</protein>
<dbReference type="FunFam" id="3.30.565.10:FF:000010">
    <property type="entry name" value="Sensor histidine kinase RcsC"/>
    <property type="match status" value="1"/>
</dbReference>
<keyword evidence="5 12" id="KW-0418">Kinase</keyword>
<evidence type="ECO:0000256" key="2">
    <source>
        <dbReference type="ARBA" id="ARBA00012438"/>
    </source>
</evidence>
<dbReference type="InterPro" id="IPR011006">
    <property type="entry name" value="CheY-like_superfamily"/>
</dbReference>
<feature type="coiled-coil region" evidence="8">
    <location>
        <begin position="376"/>
        <end position="448"/>
    </location>
</feature>
<comment type="catalytic activity">
    <reaction evidence="1">
        <text>ATP + protein L-histidine = ADP + protein N-phospho-L-histidine.</text>
        <dbReference type="EC" id="2.7.13.3"/>
    </reaction>
</comment>
<dbReference type="SMART" id="SM00388">
    <property type="entry name" value="HisKA"/>
    <property type="match status" value="1"/>
</dbReference>
<dbReference type="PANTHER" id="PTHR43047">
    <property type="entry name" value="TWO-COMPONENT HISTIDINE PROTEIN KINASE"/>
    <property type="match status" value="1"/>
</dbReference>
<dbReference type="Pfam" id="PF00072">
    <property type="entry name" value="Response_reg"/>
    <property type="match status" value="1"/>
</dbReference>
<dbReference type="CDD" id="cd17546">
    <property type="entry name" value="REC_hyHK_CKI1_RcsC-like"/>
    <property type="match status" value="1"/>
</dbReference>
<dbReference type="InterPro" id="IPR005467">
    <property type="entry name" value="His_kinase_dom"/>
</dbReference>
<dbReference type="PRINTS" id="PR00344">
    <property type="entry name" value="BCTRLSENSOR"/>
</dbReference>
<dbReference type="Proteomes" id="UP000005744">
    <property type="component" value="Unassembled WGS sequence"/>
</dbReference>
<evidence type="ECO:0000256" key="8">
    <source>
        <dbReference type="SAM" id="Coils"/>
    </source>
</evidence>
<dbReference type="SMART" id="SM00065">
    <property type="entry name" value="GAF"/>
    <property type="match status" value="1"/>
</dbReference>
<keyword evidence="9" id="KW-1133">Transmembrane helix</keyword>
<dbReference type="InterPro" id="IPR001789">
    <property type="entry name" value="Sig_transdc_resp-reg_receiver"/>
</dbReference>
<keyword evidence="8" id="KW-0175">Coiled coil</keyword>
<dbReference type="EC" id="2.7.13.3" evidence="2"/>
<sequence>MLNKAPIKYIYGLIVVLIIAVTSSVYYSLSTLLASFKLVEHTYLSIDYGNQFKTTVLDTEKNVRSFVLTGNTQFFDNYSTNSHKLTLLLKNAEEHVNDNPIQIQLLKNINFSINLWLEQYVVDLMEKRKRLVAANNVNDANIIEISNFLQSSVYRSSTENIYAKIQSFIKNEVDLLTVRTQENYALANQTIIFIIVGNLFVIICSFPLVSTLMRYIWLTGGRSHLQERLIGEQQVQTLADNVLSFLSEYLTAYKAVMYLPDSSLEEVKKLHLVSTYACARKQVPHYITMGDGLLGQAALTPQLLRIRDIPSNYLPISSGLGQIKPIELLIFPIFYQNSIKGVIEFAFFKPVSTIKVDFLQQVSLIIGAALHGAETHQHIQKLLEETQVQASELRSQQEELASINEELEEQYSTLEKQYAEINRVNTTNQQLQALNRSIESEKQALALASHYKSTFLANMSHELRNPLNSILMLAEIFEENIYNNLNEKQIEQAKTIYNAGTDLLSLINDILDLARIEAGKLSIQAEEFILDELIEQTYQKFSPIAEKKGLRFLSEKAKDLPYSLVSDQRRISQIINNLLSNALKFTHEGEVIMHIYQPTVEELSQYQSVVKTKFIAVQVKDTGIGVEKDKQAIIFEPFQQADGSTNRRYGGTGLGLSISRQLANLLGGFIHLESEFGKGSCFTVYLPIHLQSTEDNQADLNLATKISAPPTETHMPDSLEESKISITTTTETNEYDKEYYFTHRKILVVDDDKHNRFALQLLLESKKMQVLLARNALEALQTLEDNPDIAVVLMDIMMPDIDGYEAIRRIRTQAIHRKLPIIAITAKTLPADRDECLRAGANEYLSKPINANALLTLLKMWLNNV</sequence>
<keyword evidence="6" id="KW-0902">Two-component regulatory system</keyword>
<dbReference type="InterPro" id="IPR003661">
    <property type="entry name" value="HisK_dim/P_dom"/>
</dbReference>
<reference evidence="12 13" key="1">
    <citation type="submission" date="2011-11" db="EMBL/GenBank/DDBJ databases">
        <title>Improved High-Quality Draft sequence of Beggiatoa alba B18lD.</title>
        <authorList>
            <consortium name="US DOE Joint Genome Institute"/>
            <person name="Lucas S."/>
            <person name="Han J."/>
            <person name="Lapidus A."/>
            <person name="Cheng J.-F."/>
            <person name="Goodwin L."/>
            <person name="Pitluck S."/>
            <person name="Peters L."/>
            <person name="Mikhailova N."/>
            <person name="Held B."/>
            <person name="Detter J.C."/>
            <person name="Han C."/>
            <person name="Tapia R."/>
            <person name="Land M."/>
            <person name="Hauser L."/>
            <person name="Kyrpides N."/>
            <person name="Ivanova N."/>
            <person name="Pagani I."/>
            <person name="Samuel K."/>
            <person name="Teske A."/>
            <person name="Mueller J."/>
            <person name="Woyke T."/>
        </authorList>
    </citation>
    <scope>NUCLEOTIDE SEQUENCE [LARGE SCALE GENOMIC DNA]</scope>
    <source>
        <strain evidence="12 13">B18LD</strain>
    </source>
</reference>
<dbReference type="PROSITE" id="PS50109">
    <property type="entry name" value="HIS_KIN"/>
    <property type="match status" value="1"/>
</dbReference>
<dbReference type="Gene3D" id="1.10.287.130">
    <property type="match status" value="1"/>
</dbReference>
<dbReference type="EMBL" id="JH600070">
    <property type="protein sequence ID" value="EIJ42625.1"/>
    <property type="molecule type" value="Genomic_DNA"/>
</dbReference>
<dbReference type="GO" id="GO:0000155">
    <property type="term" value="F:phosphorelay sensor kinase activity"/>
    <property type="evidence" value="ECO:0007669"/>
    <property type="project" value="InterPro"/>
</dbReference>